<accession>A0A6J5UR08</accession>
<dbReference type="AlphaFoldDB" id="A0A6J5UR08"/>
<feature type="region of interest" description="Disordered" evidence="1">
    <location>
        <begin position="1"/>
        <end position="49"/>
    </location>
</feature>
<evidence type="ECO:0000313" key="2">
    <source>
        <dbReference type="EMBL" id="CAB4278990.1"/>
    </source>
</evidence>
<dbReference type="Proteomes" id="UP000507222">
    <property type="component" value="Unassembled WGS sequence"/>
</dbReference>
<proteinExistence type="predicted"/>
<name>A0A6J5UR08_PRUAR</name>
<reference evidence="2 3" key="1">
    <citation type="submission" date="2020-05" db="EMBL/GenBank/DDBJ databases">
        <authorList>
            <person name="Campoy J."/>
            <person name="Schneeberger K."/>
            <person name="Spophaly S."/>
        </authorList>
    </citation>
    <scope>NUCLEOTIDE SEQUENCE [LARGE SCALE GENOMIC DNA]</scope>
    <source>
        <strain evidence="2">PruArmRojPasFocal</strain>
    </source>
</reference>
<feature type="compositionally biased region" description="Basic and acidic residues" evidence="1">
    <location>
        <begin position="32"/>
        <end position="49"/>
    </location>
</feature>
<evidence type="ECO:0000313" key="3">
    <source>
        <dbReference type="Proteomes" id="UP000507222"/>
    </source>
</evidence>
<organism evidence="2 3">
    <name type="scientific">Prunus armeniaca</name>
    <name type="common">Apricot</name>
    <name type="synonym">Armeniaca vulgaris</name>
    <dbReference type="NCBI Taxonomy" id="36596"/>
    <lineage>
        <taxon>Eukaryota</taxon>
        <taxon>Viridiplantae</taxon>
        <taxon>Streptophyta</taxon>
        <taxon>Embryophyta</taxon>
        <taxon>Tracheophyta</taxon>
        <taxon>Spermatophyta</taxon>
        <taxon>Magnoliopsida</taxon>
        <taxon>eudicotyledons</taxon>
        <taxon>Gunneridae</taxon>
        <taxon>Pentapetalae</taxon>
        <taxon>rosids</taxon>
        <taxon>fabids</taxon>
        <taxon>Rosales</taxon>
        <taxon>Rosaceae</taxon>
        <taxon>Amygdaloideae</taxon>
        <taxon>Amygdaleae</taxon>
        <taxon>Prunus</taxon>
    </lineage>
</organism>
<sequence length="49" mass="5230">MMDDGSAKRRGNFIGDDQVAHPPPSQSAGETTDIHNSDATHHQGDSNLL</sequence>
<gene>
    <name evidence="2" type="ORF">CURHAP_LOCUS30974</name>
</gene>
<dbReference type="EMBL" id="CAEKDK010000005">
    <property type="protein sequence ID" value="CAB4278990.1"/>
    <property type="molecule type" value="Genomic_DNA"/>
</dbReference>
<protein>
    <submittedName>
        <fullName evidence="2">Uncharacterized protein</fullName>
    </submittedName>
</protein>
<evidence type="ECO:0000256" key="1">
    <source>
        <dbReference type="SAM" id="MobiDB-lite"/>
    </source>
</evidence>